<organism evidence="7 8">
    <name type="scientific">Formimonas warabiya</name>
    <dbReference type="NCBI Taxonomy" id="1761012"/>
    <lineage>
        <taxon>Bacteria</taxon>
        <taxon>Bacillati</taxon>
        <taxon>Bacillota</taxon>
        <taxon>Clostridia</taxon>
        <taxon>Eubacteriales</taxon>
        <taxon>Peptococcaceae</taxon>
        <taxon>Candidatus Formimonas</taxon>
    </lineage>
</organism>
<keyword evidence="7" id="KW-0808">Transferase</keyword>
<dbReference type="InterPro" id="IPR015424">
    <property type="entry name" value="PyrdxlP-dep_Trfase"/>
</dbReference>
<dbReference type="Gene3D" id="3.40.640.10">
    <property type="entry name" value="Type I PLP-dependent aspartate aminotransferase-like (Major domain)"/>
    <property type="match status" value="1"/>
</dbReference>
<feature type="domain" description="Aminotransferase class V" evidence="6">
    <location>
        <begin position="32"/>
        <end position="422"/>
    </location>
</feature>
<gene>
    <name evidence="7" type="ORF">DCMF_02575</name>
</gene>
<evidence type="ECO:0000256" key="1">
    <source>
        <dbReference type="ARBA" id="ARBA00001933"/>
    </source>
</evidence>
<dbReference type="GO" id="GO:0031071">
    <property type="term" value="F:cysteine desulfurase activity"/>
    <property type="evidence" value="ECO:0007669"/>
    <property type="project" value="UniProtKB-EC"/>
</dbReference>
<evidence type="ECO:0000256" key="4">
    <source>
        <dbReference type="ARBA" id="ARBA00050776"/>
    </source>
</evidence>
<evidence type="ECO:0000313" key="7">
    <source>
        <dbReference type="EMBL" id="ATW23830.1"/>
    </source>
</evidence>
<evidence type="ECO:0000313" key="8">
    <source>
        <dbReference type="Proteomes" id="UP000323521"/>
    </source>
</evidence>
<sequence length="448" mass="50770">MQRKGFSSGFRSLVVGVNTKVPLENGKHVTAINFDNAATTPPFVSVMREINKFAPWYSSIHRGTGYKSQLSSDIYEDSRKEVLDFVKADADYYTVIYVKNTTEAINKLSYRLYHNLKKGVILSTQMEHHSNDLPWRDKYCVRYLHTDRLGRISLKDLERKLRKYRGRVKLVALTGVSNVTGYINPIYQAAALAHKYKARILVDGAQLVPHCPVEMKQVGSPENIDFLVFSAHKMYAPFGVGVIIGPKKYFKKGGPEYMGGGTVKLVTLNKVIWDDAPHKEEAGTVNLMGVVALLAAMRTIKNIGIDQINRFERSLTDYALEKMRRIPDLKIYGDAENTGDKVGIIPFNIKGIPHQVVAQVLSQEGGIAVRNGCFCAQPYIQKLLCLSRNDIKRYIKDTQMLRPGMVRISFGLYNHFSEIDTLENMLRYIVENKEELIQKYQSMQAEST</sequence>
<dbReference type="RefSeq" id="WP_148132995.1">
    <property type="nucleotide sequence ID" value="NZ_CP017634.1"/>
</dbReference>
<evidence type="ECO:0000259" key="6">
    <source>
        <dbReference type="Pfam" id="PF00266"/>
    </source>
</evidence>
<comment type="catalytic activity">
    <reaction evidence="4">
        <text>(sulfur carrier)-H + L-cysteine = (sulfur carrier)-SH + L-alanine</text>
        <dbReference type="Rhea" id="RHEA:43892"/>
        <dbReference type="Rhea" id="RHEA-COMP:14737"/>
        <dbReference type="Rhea" id="RHEA-COMP:14739"/>
        <dbReference type="ChEBI" id="CHEBI:29917"/>
        <dbReference type="ChEBI" id="CHEBI:35235"/>
        <dbReference type="ChEBI" id="CHEBI:57972"/>
        <dbReference type="ChEBI" id="CHEBI:64428"/>
        <dbReference type="EC" id="2.8.1.7"/>
    </reaction>
</comment>
<evidence type="ECO:0000256" key="3">
    <source>
        <dbReference type="ARBA" id="ARBA00022898"/>
    </source>
</evidence>
<keyword evidence="8" id="KW-1185">Reference proteome</keyword>
<dbReference type="Gene3D" id="3.90.1150.10">
    <property type="entry name" value="Aspartate Aminotransferase, domain 1"/>
    <property type="match status" value="1"/>
</dbReference>
<dbReference type="GO" id="GO:0008483">
    <property type="term" value="F:transaminase activity"/>
    <property type="evidence" value="ECO:0007669"/>
    <property type="project" value="UniProtKB-KW"/>
</dbReference>
<dbReference type="AlphaFoldDB" id="A0A3G1KN33"/>
<keyword evidence="3" id="KW-0663">Pyridoxal phosphate</keyword>
<dbReference type="InterPro" id="IPR015422">
    <property type="entry name" value="PyrdxlP-dep_Trfase_small"/>
</dbReference>
<dbReference type="InterPro" id="IPR000192">
    <property type="entry name" value="Aminotrans_V_dom"/>
</dbReference>
<dbReference type="InterPro" id="IPR020578">
    <property type="entry name" value="Aminotrans_V_PyrdxlP_BS"/>
</dbReference>
<comment type="similarity">
    <text evidence="2">Belongs to the class-V pyridoxal-phosphate-dependent aminotransferase family. Csd subfamily.</text>
</comment>
<reference evidence="7 8" key="1">
    <citation type="submission" date="2016-10" db="EMBL/GenBank/DDBJ databases">
        <title>Complete Genome Sequence of Peptococcaceae strain DCMF.</title>
        <authorList>
            <person name="Edwards R.J."/>
            <person name="Holland S.I."/>
            <person name="Deshpande N.P."/>
            <person name="Wong Y.K."/>
            <person name="Ertan H."/>
            <person name="Manefield M."/>
            <person name="Russell T.L."/>
            <person name="Lee M.J."/>
        </authorList>
    </citation>
    <scope>NUCLEOTIDE SEQUENCE [LARGE SCALE GENOMIC DNA]</scope>
    <source>
        <strain evidence="7 8">DCMF</strain>
    </source>
</reference>
<protein>
    <submittedName>
        <fullName evidence="7">Class V aminotransferase</fullName>
    </submittedName>
</protein>
<dbReference type="Pfam" id="PF00266">
    <property type="entry name" value="Aminotran_5"/>
    <property type="match status" value="1"/>
</dbReference>
<dbReference type="KEGG" id="fwa:DCMF_02575"/>
<accession>A0A3G1KN33</accession>
<dbReference type="OrthoDB" id="9804366at2"/>
<dbReference type="InterPro" id="IPR015421">
    <property type="entry name" value="PyrdxlP-dep_Trfase_major"/>
</dbReference>
<dbReference type="SUPFAM" id="SSF53383">
    <property type="entry name" value="PLP-dependent transferases"/>
    <property type="match status" value="1"/>
</dbReference>
<dbReference type="EMBL" id="CP017634">
    <property type="protein sequence ID" value="ATW23830.1"/>
    <property type="molecule type" value="Genomic_DNA"/>
</dbReference>
<dbReference type="PROSITE" id="PS00595">
    <property type="entry name" value="AA_TRANSFER_CLASS_5"/>
    <property type="match status" value="1"/>
</dbReference>
<comment type="cofactor">
    <cofactor evidence="1 5">
        <name>pyridoxal 5'-phosphate</name>
        <dbReference type="ChEBI" id="CHEBI:597326"/>
    </cofactor>
</comment>
<evidence type="ECO:0000256" key="2">
    <source>
        <dbReference type="ARBA" id="ARBA00010447"/>
    </source>
</evidence>
<dbReference type="Proteomes" id="UP000323521">
    <property type="component" value="Chromosome"/>
</dbReference>
<dbReference type="PANTHER" id="PTHR43586:SF8">
    <property type="entry name" value="CYSTEINE DESULFURASE 1, CHLOROPLASTIC"/>
    <property type="match status" value="1"/>
</dbReference>
<proteinExistence type="inferred from homology"/>
<keyword evidence="7" id="KW-0032">Aminotransferase</keyword>
<evidence type="ECO:0000256" key="5">
    <source>
        <dbReference type="RuleBase" id="RU004504"/>
    </source>
</evidence>
<name>A0A3G1KN33_FORW1</name>
<dbReference type="PANTHER" id="PTHR43586">
    <property type="entry name" value="CYSTEINE DESULFURASE"/>
    <property type="match status" value="1"/>
</dbReference>